<name>A0A9X3EJJ2_9BACT</name>
<keyword evidence="2" id="KW-1185">Reference proteome</keyword>
<comment type="caution">
    <text evidence="1">The sequence shown here is derived from an EMBL/GenBank/DDBJ whole genome shotgun (WGS) entry which is preliminary data.</text>
</comment>
<dbReference type="EMBL" id="JAPNKE010000002">
    <property type="protein sequence ID" value="MCY1004846.1"/>
    <property type="molecule type" value="Genomic_DNA"/>
</dbReference>
<evidence type="ECO:0000313" key="2">
    <source>
        <dbReference type="Proteomes" id="UP001150924"/>
    </source>
</evidence>
<sequence>MSFRDQHAVPGPAADPFARFQALFAALEHLGGNGDSLRLVAINLLGVPGEPDAIAEQVRECDRELAQRFGWWSSTPGDTRRVLASQLVKTGDRADAFVAEVDRVAALFRDVGVRRGGVYETLAALVLRRALGGAPATRAHVERFAAIYAEMKRYHWWLTGPEDFPACAMMVGCEGTPADIGAGIEAIYRALHERAGLWQGNALQTAANILYLTRLGALEIAERFALVVQQFRAAGAKIGQQEYDDLAILCFLALPVERIVANVLAIRDRLTASRWWSRRGDLGLAANLAFVHLVGEDGALGPLADAKLLLDIQALVAARQATVVAVAASG</sequence>
<dbReference type="Proteomes" id="UP001150924">
    <property type="component" value="Unassembled WGS sequence"/>
</dbReference>
<gene>
    <name evidence="1" type="ORF">OV079_04510</name>
</gene>
<proteinExistence type="predicted"/>
<evidence type="ECO:0000313" key="1">
    <source>
        <dbReference type="EMBL" id="MCY1004846.1"/>
    </source>
</evidence>
<organism evidence="1 2">
    <name type="scientific">Nannocystis pusilla</name>
    <dbReference type="NCBI Taxonomy" id="889268"/>
    <lineage>
        <taxon>Bacteria</taxon>
        <taxon>Pseudomonadati</taxon>
        <taxon>Myxococcota</taxon>
        <taxon>Polyangia</taxon>
        <taxon>Nannocystales</taxon>
        <taxon>Nannocystaceae</taxon>
        <taxon>Nannocystis</taxon>
    </lineage>
</organism>
<dbReference type="AlphaFoldDB" id="A0A9X3EJJ2"/>
<reference evidence="1" key="1">
    <citation type="submission" date="2022-11" db="EMBL/GenBank/DDBJ databases">
        <title>Minimal conservation of predation-associated metabolite biosynthetic gene clusters underscores biosynthetic potential of Myxococcota including descriptions for ten novel species: Archangium lansinium sp. nov., Myxococcus landrumus sp. nov., Nannocystis bai.</title>
        <authorList>
            <person name="Ahearne A."/>
            <person name="Stevens C."/>
            <person name="Phillips K."/>
        </authorList>
    </citation>
    <scope>NUCLEOTIDE SEQUENCE</scope>
    <source>
        <strain evidence="1">Na p29</strain>
    </source>
</reference>
<protein>
    <submittedName>
        <fullName evidence="1">DUF4003 family protein</fullName>
    </submittedName>
</protein>
<accession>A0A9X3EJJ2</accession>
<dbReference type="RefSeq" id="WP_267766450.1">
    <property type="nucleotide sequence ID" value="NZ_JAPNKE010000002.1"/>
</dbReference>
<dbReference type="Pfam" id="PF13170">
    <property type="entry name" value="DUF4003"/>
    <property type="match status" value="1"/>
</dbReference>
<dbReference type="InterPro" id="IPR025062">
    <property type="entry name" value="DUF4003"/>
</dbReference>